<feature type="transmembrane region" description="Helical" evidence="1">
    <location>
        <begin position="20"/>
        <end position="39"/>
    </location>
</feature>
<organism evidence="2 3">
    <name type="scientific">Fusarium albosuccineum</name>
    <dbReference type="NCBI Taxonomy" id="1237068"/>
    <lineage>
        <taxon>Eukaryota</taxon>
        <taxon>Fungi</taxon>
        <taxon>Dikarya</taxon>
        <taxon>Ascomycota</taxon>
        <taxon>Pezizomycotina</taxon>
        <taxon>Sordariomycetes</taxon>
        <taxon>Hypocreomycetidae</taxon>
        <taxon>Hypocreales</taxon>
        <taxon>Nectriaceae</taxon>
        <taxon>Fusarium</taxon>
        <taxon>Fusarium decemcellulare species complex</taxon>
    </lineage>
</organism>
<dbReference type="Pfam" id="PF11927">
    <property type="entry name" value="HODM_asu-like"/>
    <property type="match status" value="1"/>
</dbReference>
<sequence length="415" mass="47430">MTFIQGFDHTVLPMLKLTTLPAAILFSVWAISSIARRWMHSRKRYSQPVEVTKCANDEKLFPIEPLQGFDWKTNQRRQLRPFKPTYYITMAIKADTPSELITIDEDYLDRINLRRNLIAEHDKVVHGCTLEGEAAVKEVYVHLLSEYLPTRFPTIFQLSEDKSRCENLITGMTFPTSPMGDMEAALRVLGETIEEDFFLLQQTPEGHRSIAFMCCFPAGFDPSAKLGKTLLEIHAPVPSYEKIGSSMERFFGKAEVGKPVKRTNWSVQTHAELFNSKGNHITGDDVYENDEEVDIEKTFLRIELQTLTRLPKTRALLFSFKTYLYPVKQIKEEGLGHKFADAIDGLTKGNAPGMWKYKSAVSLWSILGSAGFYYPDLHRFIILQQAPAIRCRSQASYPGPVTRKGRIQTEDNRYN</sequence>
<name>A0A8H4LKR2_9HYPO</name>
<dbReference type="OrthoDB" id="5043642at2759"/>
<protein>
    <submittedName>
        <fullName evidence="2">Uncharacterized protein</fullName>
    </submittedName>
</protein>
<keyword evidence="3" id="KW-1185">Reference proteome</keyword>
<comment type="caution">
    <text evidence="2">The sequence shown here is derived from an EMBL/GenBank/DDBJ whole genome shotgun (WGS) entry which is preliminary data.</text>
</comment>
<evidence type="ECO:0000313" key="2">
    <source>
        <dbReference type="EMBL" id="KAF4470195.1"/>
    </source>
</evidence>
<keyword evidence="1" id="KW-1133">Transmembrane helix</keyword>
<dbReference type="InterPro" id="IPR021848">
    <property type="entry name" value="HODM_asu-like"/>
</dbReference>
<gene>
    <name evidence="2" type="ORF">FALBO_2914</name>
</gene>
<evidence type="ECO:0000313" key="3">
    <source>
        <dbReference type="Proteomes" id="UP000554235"/>
    </source>
</evidence>
<reference evidence="2 3" key="1">
    <citation type="submission" date="2020-01" db="EMBL/GenBank/DDBJ databases">
        <title>Identification and distribution of gene clusters putatively required for synthesis of sphingolipid metabolism inhibitors in phylogenetically diverse species of the filamentous fungus Fusarium.</title>
        <authorList>
            <person name="Kim H.-S."/>
            <person name="Busman M."/>
            <person name="Brown D.W."/>
            <person name="Divon H."/>
            <person name="Uhlig S."/>
            <person name="Proctor R.H."/>
        </authorList>
    </citation>
    <scope>NUCLEOTIDE SEQUENCE [LARGE SCALE GENOMIC DNA]</scope>
    <source>
        <strain evidence="2 3">NRRL 20459</strain>
    </source>
</reference>
<dbReference type="Proteomes" id="UP000554235">
    <property type="component" value="Unassembled WGS sequence"/>
</dbReference>
<keyword evidence="1" id="KW-0472">Membrane</keyword>
<accession>A0A8H4LKR2</accession>
<evidence type="ECO:0000256" key="1">
    <source>
        <dbReference type="SAM" id="Phobius"/>
    </source>
</evidence>
<proteinExistence type="predicted"/>
<dbReference type="AlphaFoldDB" id="A0A8H4LKR2"/>
<dbReference type="EMBL" id="JAADYS010000384">
    <property type="protein sequence ID" value="KAF4470195.1"/>
    <property type="molecule type" value="Genomic_DNA"/>
</dbReference>
<keyword evidence="1" id="KW-0812">Transmembrane</keyword>